<dbReference type="InterPro" id="IPR010330">
    <property type="entry name" value="CoiA_nuc"/>
</dbReference>
<dbReference type="OrthoDB" id="4518752at2"/>
<keyword evidence="4" id="KW-1185">Reference proteome</keyword>
<evidence type="ECO:0000313" key="4">
    <source>
        <dbReference type="Proteomes" id="UP000380867"/>
    </source>
</evidence>
<name>A0A5M4FHS8_9ACTN</name>
<dbReference type="Pfam" id="PF06054">
    <property type="entry name" value="CoiA_nuc"/>
    <property type="match status" value="1"/>
</dbReference>
<dbReference type="Proteomes" id="UP000380867">
    <property type="component" value="Unassembled WGS sequence"/>
</dbReference>
<dbReference type="AlphaFoldDB" id="A0A5M4FHS8"/>
<accession>A0A5M4FHS8</accession>
<evidence type="ECO:0000256" key="1">
    <source>
        <dbReference type="SAM" id="MobiDB-lite"/>
    </source>
</evidence>
<comment type="caution">
    <text evidence="3">The sequence shown here is derived from an EMBL/GenBank/DDBJ whole genome shotgun (WGS) entry which is preliminary data.</text>
</comment>
<organism evidence="3 4">
    <name type="scientific">Aeromicrobium ginsengisoli</name>
    <dbReference type="NCBI Taxonomy" id="363867"/>
    <lineage>
        <taxon>Bacteria</taxon>
        <taxon>Bacillati</taxon>
        <taxon>Actinomycetota</taxon>
        <taxon>Actinomycetes</taxon>
        <taxon>Propionibacteriales</taxon>
        <taxon>Nocardioidaceae</taxon>
        <taxon>Aeromicrobium</taxon>
    </lineage>
</organism>
<protein>
    <recommendedName>
        <fullName evidence="2">Competence protein CoiA nuclease-like domain-containing protein</fullName>
    </recommendedName>
</protein>
<feature type="domain" description="Competence protein CoiA nuclease-like" evidence="2">
    <location>
        <begin position="120"/>
        <end position="216"/>
    </location>
</feature>
<feature type="region of interest" description="Disordered" evidence="1">
    <location>
        <begin position="308"/>
        <end position="329"/>
    </location>
</feature>
<gene>
    <name evidence="3" type="ORF">ESP70_002495</name>
</gene>
<evidence type="ECO:0000259" key="2">
    <source>
        <dbReference type="Pfam" id="PF06054"/>
    </source>
</evidence>
<evidence type="ECO:0000313" key="3">
    <source>
        <dbReference type="EMBL" id="KAA1399650.1"/>
    </source>
</evidence>
<sequence length="617" mass="69877">MFRHVRVSVQSRSKRPPSGLRCWYSSREPAQREITSVAGVRHAIEDVSAFLDGNYCQVWAVDRRTGEYQYLPDGKADDYRAEAKRHWKCPVPDCTGPINTRGKSRRAHFYHLNTVDHAAESEAHLAAKAMLFGWARSVVPGGCEVHEELTIKDRDQAIHRRPDVAITDGQRTVALEVEYKNFQPESWRAKQANYDQVGIVCSWLLGHTQVTRVHDSVASDGATEVKVSKLGKVIGAAGHHVLVINPTDQLVGTLAGDRDFTSRLTATSPTAWLWIHRLDDCQLDPSQGLITPGTQRIDTAIEERRRAAEAARRRQEDETKRRAESETRDAEYAARRAEFIRRKQKEQDEAWLASTLHATCLERWGRVPDVLTARMRNPGAAFASEAHWHAVVYEALLHDSTKPFRLTDVERVIRQTGLPLNPDTKQRFRSLMQFFEHLAHAGLLRIDRSKGIVLTPASHNIGAKPQRRRTQDVTEQAATTAPPVIPTIPRLSQTPGPEPPTEAATRWTVSAERLRLISRFNRVPEFVAWRALTEEEFAFIDATPEHWHAIIYLNFIDGRPHGHLFSIDDIVAELAKRTIDASSPLARAAIRGYLRNLTQRRFLVQAFEDTFTLASDF</sequence>
<reference evidence="3" key="1">
    <citation type="submission" date="2019-09" db="EMBL/GenBank/DDBJ databases">
        <authorList>
            <person name="Li J."/>
        </authorList>
    </citation>
    <scope>NUCLEOTIDE SEQUENCE [LARGE SCALE GENOMIC DNA]</scope>
    <source>
        <strain evidence="3">JCM 14732</strain>
    </source>
</reference>
<dbReference type="EMBL" id="SDPQ02000001">
    <property type="protein sequence ID" value="KAA1399650.1"/>
    <property type="molecule type" value="Genomic_DNA"/>
</dbReference>
<proteinExistence type="predicted"/>